<name>A0ABD3EXU0_9STRA</name>
<feature type="transmembrane region" description="Helical" evidence="2">
    <location>
        <begin position="229"/>
        <end position="249"/>
    </location>
</feature>
<reference evidence="3 4" key="1">
    <citation type="submission" date="2024-09" db="EMBL/GenBank/DDBJ databases">
        <title>Genome sequencing and assembly of Phytophthora oleae, isolate VK10A, causative agent of rot of olive drupes.</title>
        <authorList>
            <person name="Conti Taguali S."/>
            <person name="Riolo M."/>
            <person name="La Spada F."/>
            <person name="Cacciola S.O."/>
            <person name="Dionisio G."/>
        </authorList>
    </citation>
    <scope>NUCLEOTIDE SEQUENCE [LARGE SCALE GENOMIC DNA]</scope>
    <source>
        <strain evidence="3 4">VK10A</strain>
    </source>
</reference>
<feature type="transmembrane region" description="Helical" evidence="2">
    <location>
        <begin position="518"/>
        <end position="534"/>
    </location>
</feature>
<feature type="transmembrane region" description="Helical" evidence="2">
    <location>
        <begin position="541"/>
        <end position="560"/>
    </location>
</feature>
<dbReference type="Proteomes" id="UP001632037">
    <property type="component" value="Unassembled WGS sequence"/>
</dbReference>
<keyword evidence="4" id="KW-1185">Reference proteome</keyword>
<sequence length="612" mass="68564">MNSVHVAPVSPEPARRERDVPDPVRAGVANVLNRISQFAGRLPGQASVSKLDSFRRFQLETSSSRVALILFVTPLPWLFINLLLECIPLNEPSDGFWGSGSYQLRMFLTSILSSIPPVIQKLDCVPGFPIRSVRALTMYGLFEGAICIGTNAIISLAADIFPVPFSQFTVILPMAIGGRLVFFRQLPDDPQFHALSDKVNQWLGMETLPILVYPVFTAVFTVLTPSQQLWLSILLPLLKLAVRGALWCVAKNDNDLVGVITCCVGHLYHVLFTATILQNAKSLETLAVIVLFSTGQMLFNCRYILTDATRVLDARMKAKGKELDVKIQDNLTIALKYAQEMRIAQNLHWRTPSLLLSTYTGYRAPAFMQQNQEMLRAATLYNAAFVYNNPKQAGARGPRSNVGPPKVITVRKISANSLRISRILPWADTKKPVRQSSDQVIRLKSRSSFARPPRSRSDPSAWTNAEREEAVLGRQEAVIHEVASALHQTEVILLRSYITICMTVLYVVYVQVVFHLSNRLYFATLVSLTAIDAVNKTIKRLLLLCAMEVVFLTIYLVLTWRRLGISGIYQLAFVLWSQRFLIQAKLYVTIVILGFPLTHNGNDSILRFRSFG</sequence>
<protein>
    <submittedName>
        <fullName evidence="3">Uncharacterized protein</fullName>
    </submittedName>
</protein>
<gene>
    <name evidence="3" type="ORF">V7S43_015639</name>
</gene>
<feature type="transmembrane region" description="Helical" evidence="2">
    <location>
        <begin position="283"/>
        <end position="305"/>
    </location>
</feature>
<feature type="transmembrane region" description="Helical" evidence="2">
    <location>
        <begin position="164"/>
        <end position="182"/>
    </location>
</feature>
<dbReference type="AlphaFoldDB" id="A0ABD3EXU0"/>
<keyword evidence="2" id="KW-0472">Membrane</keyword>
<feature type="region of interest" description="Disordered" evidence="1">
    <location>
        <begin position="1"/>
        <end position="20"/>
    </location>
</feature>
<organism evidence="3 4">
    <name type="scientific">Phytophthora oleae</name>
    <dbReference type="NCBI Taxonomy" id="2107226"/>
    <lineage>
        <taxon>Eukaryota</taxon>
        <taxon>Sar</taxon>
        <taxon>Stramenopiles</taxon>
        <taxon>Oomycota</taxon>
        <taxon>Peronosporomycetes</taxon>
        <taxon>Peronosporales</taxon>
        <taxon>Peronosporaceae</taxon>
        <taxon>Phytophthora</taxon>
    </lineage>
</organism>
<evidence type="ECO:0000313" key="3">
    <source>
        <dbReference type="EMBL" id="KAL3659368.1"/>
    </source>
</evidence>
<keyword evidence="2" id="KW-0812">Transmembrane</keyword>
<feature type="transmembrane region" description="Helical" evidence="2">
    <location>
        <begin position="136"/>
        <end position="158"/>
    </location>
</feature>
<proteinExistence type="predicted"/>
<evidence type="ECO:0000313" key="4">
    <source>
        <dbReference type="Proteomes" id="UP001632037"/>
    </source>
</evidence>
<feature type="transmembrane region" description="Helical" evidence="2">
    <location>
        <begin position="203"/>
        <end position="223"/>
    </location>
</feature>
<comment type="caution">
    <text evidence="3">The sequence shown here is derived from an EMBL/GenBank/DDBJ whole genome shotgun (WGS) entry which is preliminary data.</text>
</comment>
<evidence type="ECO:0000256" key="1">
    <source>
        <dbReference type="SAM" id="MobiDB-lite"/>
    </source>
</evidence>
<evidence type="ECO:0000256" key="2">
    <source>
        <dbReference type="SAM" id="Phobius"/>
    </source>
</evidence>
<keyword evidence="2" id="KW-1133">Transmembrane helix</keyword>
<feature type="transmembrane region" description="Helical" evidence="2">
    <location>
        <begin position="580"/>
        <end position="599"/>
    </location>
</feature>
<feature type="transmembrane region" description="Helical" evidence="2">
    <location>
        <begin position="492"/>
        <end position="512"/>
    </location>
</feature>
<feature type="transmembrane region" description="Helical" evidence="2">
    <location>
        <begin position="256"/>
        <end position="277"/>
    </location>
</feature>
<dbReference type="EMBL" id="JBIMZQ010000047">
    <property type="protein sequence ID" value="KAL3659368.1"/>
    <property type="molecule type" value="Genomic_DNA"/>
</dbReference>
<accession>A0ABD3EXU0</accession>